<sequence>MALQNGTALTISRELRDRKLAAQERAVKNGFCSESAALAIRKWLSELAEASSIEAVRSVEAKGPKVYWATWRGLGVMFPRQDLQRVPEHWRTFGSRISSLTASPRRATNPVNAILNYLYALLEVQARLAAAKLGLDPGLGVLHADTQYRESLACDLMEPIRPEVDAFVLDWLQREPLLRSYFFEERDGNCRLTSSFALKLSETAPIWARLVAPVAEWFAQQIHKSRASQSRVRLLARPTSAARREKKITSHVERKLSFRRAKVCVTCGKKIHSPSTTCDECAKQKSPERIIEVARLGRIVTLVPEAQAKRSATQKVNTQAVWDWNPSDHPKLVTSDVYSAQIKPRLISLSCSLVGKRLGVSVGYADQIRKGRVLHPRLWQALAKIAGVSE</sequence>
<protein>
    <recommendedName>
        <fullName evidence="12">CRISPR-associated endonuclease Cas1</fullName>
    </recommendedName>
</protein>
<dbReference type="EMBL" id="JACHEB010000013">
    <property type="protein sequence ID" value="MBB5331171.1"/>
    <property type="molecule type" value="Genomic_DNA"/>
</dbReference>
<keyword evidence="2" id="KW-0479">Metal-binding</keyword>
<dbReference type="CDD" id="cd09634">
    <property type="entry name" value="Cas1_I-II-III"/>
    <property type="match status" value="1"/>
</dbReference>
<dbReference type="GO" id="GO:0004519">
    <property type="term" value="F:endonuclease activity"/>
    <property type="evidence" value="ECO:0007669"/>
    <property type="project" value="UniProtKB-KW"/>
</dbReference>
<keyword evidence="11" id="KW-1185">Reference proteome</keyword>
<dbReference type="NCBIfam" id="TIGR00287">
    <property type="entry name" value="cas1"/>
    <property type="match status" value="1"/>
</dbReference>
<proteinExistence type="predicted"/>
<evidence type="ECO:0000313" key="10">
    <source>
        <dbReference type="EMBL" id="MBB5331171.1"/>
    </source>
</evidence>
<dbReference type="InterPro" id="IPR002729">
    <property type="entry name" value="CRISPR-assoc_Cas1"/>
</dbReference>
<evidence type="ECO:0000256" key="9">
    <source>
        <dbReference type="ARBA" id="ARBA00038592"/>
    </source>
</evidence>
<keyword evidence="3" id="KW-0255">Endonuclease</keyword>
<evidence type="ECO:0000313" key="11">
    <source>
        <dbReference type="Proteomes" id="UP000535182"/>
    </source>
</evidence>
<keyword evidence="8" id="KW-0464">Manganese</keyword>
<dbReference type="GO" id="GO:0051607">
    <property type="term" value="P:defense response to virus"/>
    <property type="evidence" value="ECO:0007669"/>
    <property type="project" value="UniProtKB-KW"/>
</dbReference>
<comment type="caution">
    <text evidence="10">The sequence shown here is derived from an EMBL/GenBank/DDBJ whole genome shotgun (WGS) entry which is preliminary data.</text>
</comment>
<dbReference type="InterPro" id="IPR050646">
    <property type="entry name" value="Cas1"/>
</dbReference>
<evidence type="ECO:0000256" key="7">
    <source>
        <dbReference type="ARBA" id="ARBA00023125"/>
    </source>
</evidence>
<evidence type="ECO:0000256" key="5">
    <source>
        <dbReference type="ARBA" id="ARBA00022842"/>
    </source>
</evidence>
<keyword evidence="5" id="KW-0460">Magnesium</keyword>
<evidence type="ECO:0008006" key="12">
    <source>
        <dbReference type="Google" id="ProtNLM"/>
    </source>
</evidence>
<keyword evidence="1" id="KW-0540">Nuclease</keyword>
<dbReference type="PANTHER" id="PTHR34353:SF2">
    <property type="entry name" value="CRISPR-ASSOCIATED ENDONUCLEASE CAS1 1"/>
    <property type="match status" value="1"/>
</dbReference>
<organism evidence="10 11">
    <name type="scientific">Tunturiibacter gelidiferens</name>
    <dbReference type="NCBI Taxonomy" id="3069689"/>
    <lineage>
        <taxon>Bacteria</taxon>
        <taxon>Pseudomonadati</taxon>
        <taxon>Acidobacteriota</taxon>
        <taxon>Terriglobia</taxon>
        <taxon>Terriglobales</taxon>
        <taxon>Acidobacteriaceae</taxon>
        <taxon>Tunturiibacter</taxon>
    </lineage>
</organism>
<dbReference type="InterPro" id="IPR042206">
    <property type="entry name" value="CRISPR-assoc_Cas1_C"/>
</dbReference>
<evidence type="ECO:0000256" key="4">
    <source>
        <dbReference type="ARBA" id="ARBA00022801"/>
    </source>
</evidence>
<evidence type="ECO:0000256" key="6">
    <source>
        <dbReference type="ARBA" id="ARBA00023118"/>
    </source>
</evidence>
<evidence type="ECO:0000256" key="8">
    <source>
        <dbReference type="ARBA" id="ARBA00023211"/>
    </source>
</evidence>
<dbReference type="GO" id="GO:0016787">
    <property type="term" value="F:hydrolase activity"/>
    <property type="evidence" value="ECO:0007669"/>
    <property type="project" value="UniProtKB-KW"/>
</dbReference>
<evidence type="ECO:0000256" key="2">
    <source>
        <dbReference type="ARBA" id="ARBA00022723"/>
    </source>
</evidence>
<dbReference type="PANTHER" id="PTHR34353">
    <property type="entry name" value="CRISPR-ASSOCIATED ENDONUCLEASE CAS1 1"/>
    <property type="match status" value="1"/>
</dbReference>
<comment type="subunit">
    <text evidence="9">Homodimer, forms a heterotetramer with a Cas2 homodimer.</text>
</comment>
<dbReference type="Pfam" id="PF01867">
    <property type="entry name" value="Cas_Cas1"/>
    <property type="match status" value="1"/>
</dbReference>
<keyword evidence="4" id="KW-0378">Hydrolase</keyword>
<evidence type="ECO:0000256" key="3">
    <source>
        <dbReference type="ARBA" id="ARBA00022759"/>
    </source>
</evidence>
<reference evidence="10 11" key="1">
    <citation type="submission" date="2020-08" db="EMBL/GenBank/DDBJ databases">
        <title>Genomic Encyclopedia of Type Strains, Phase IV (KMG-V): Genome sequencing to study the core and pangenomes of soil and plant-associated prokaryotes.</title>
        <authorList>
            <person name="Whitman W."/>
        </authorList>
    </citation>
    <scope>NUCLEOTIDE SEQUENCE [LARGE SCALE GENOMIC DNA]</scope>
    <source>
        <strain evidence="10 11">X5P2</strain>
    </source>
</reference>
<gene>
    <name evidence="10" type="ORF">HDF14_004809</name>
</gene>
<keyword evidence="6" id="KW-0051">Antiviral defense</keyword>
<name>A0A9X0QIL4_9BACT</name>
<dbReference type="Gene3D" id="1.20.120.920">
    <property type="entry name" value="CRISPR-associated endonuclease Cas1, C-terminal domain"/>
    <property type="match status" value="1"/>
</dbReference>
<dbReference type="GO" id="GO:0003677">
    <property type="term" value="F:DNA binding"/>
    <property type="evidence" value="ECO:0007669"/>
    <property type="project" value="UniProtKB-KW"/>
</dbReference>
<dbReference type="GO" id="GO:0046872">
    <property type="term" value="F:metal ion binding"/>
    <property type="evidence" value="ECO:0007669"/>
    <property type="project" value="UniProtKB-KW"/>
</dbReference>
<accession>A0A9X0QIL4</accession>
<keyword evidence="7" id="KW-0238">DNA-binding</keyword>
<evidence type="ECO:0000256" key="1">
    <source>
        <dbReference type="ARBA" id="ARBA00022722"/>
    </source>
</evidence>
<dbReference type="AlphaFoldDB" id="A0A9X0QIL4"/>
<dbReference type="Proteomes" id="UP000535182">
    <property type="component" value="Unassembled WGS sequence"/>
</dbReference>
<dbReference type="GO" id="GO:0043571">
    <property type="term" value="P:maintenance of CRISPR repeat elements"/>
    <property type="evidence" value="ECO:0007669"/>
    <property type="project" value="InterPro"/>
</dbReference>